<dbReference type="Gramene" id="OE9A117470T1">
    <property type="protein sequence ID" value="OE9A117470C1"/>
    <property type="gene ID" value="OE9A117470"/>
</dbReference>
<keyword evidence="6" id="KW-1185">Reference proteome</keyword>
<dbReference type="PANTHER" id="PTHR43411">
    <property type="entry name" value="ADENYLOSUCCINATE LYASE"/>
    <property type="match status" value="1"/>
</dbReference>
<protein>
    <submittedName>
        <fullName evidence="5">Adenylosuccinate lyase</fullName>
    </submittedName>
</protein>
<feature type="domain" description="Adenylosuccinate lyase PurB C-terminal" evidence="4">
    <location>
        <begin position="183"/>
        <end position="295"/>
    </location>
</feature>
<dbReference type="EMBL" id="CACTIH010009526">
    <property type="protein sequence ID" value="CAA3032099.1"/>
    <property type="molecule type" value="Genomic_DNA"/>
</dbReference>
<dbReference type="InterPro" id="IPR013539">
    <property type="entry name" value="PurB_C"/>
</dbReference>
<sequence length="318" mass="35252">MPFTSRDSQDINNLAHALMLIEVSDKVMDKLIAAISSMATANARIPMLSRTHGHPASPTTLGKEMAIFAYRLSRERRNISQIDILGKFAGAVGNYNPHLAAYPDINWLQVAEEFVTSLGISFNPYVPQVYLVKKLCLHICLELGIPSDCIATVLNFMSRKTFCYLTIPLKWRSYVGSLTYELVQRDLTDSTVLRNMGVGLGHSLLAYKSALQGIAKLQVNEASMLEDLDNTWEVLAEPIQTVMRRYGVPEPYEKLKELTRGRAVTKESIREFIEGLDIPFEAKKCLLNLTPCTYVGAAVELAKNVAAAVSLVNGAKIL</sequence>
<dbReference type="Gene3D" id="1.10.40.30">
    <property type="entry name" value="Fumarase/aspartase (C-terminal domain)"/>
    <property type="match status" value="1"/>
</dbReference>
<accession>A0A8S0VJ30</accession>
<dbReference type="GO" id="GO:0004018">
    <property type="term" value="F:N6-(1,2-dicarboxyethyl)AMP AMP-lyase (fumarate-forming) activity"/>
    <property type="evidence" value="ECO:0007669"/>
    <property type="project" value="InterPro"/>
</dbReference>
<gene>
    <name evidence="5" type="ORF">OLEA9_A117470</name>
</gene>
<dbReference type="SUPFAM" id="SSF48557">
    <property type="entry name" value="L-aspartase-like"/>
    <property type="match status" value="1"/>
</dbReference>
<dbReference type="InterPro" id="IPR008948">
    <property type="entry name" value="L-Aspartase-like"/>
</dbReference>
<dbReference type="Gene3D" id="1.20.200.10">
    <property type="entry name" value="Fumarase/aspartase (Central domain)"/>
    <property type="match status" value="2"/>
</dbReference>
<reference evidence="5 6" key="1">
    <citation type="submission" date="2019-12" db="EMBL/GenBank/DDBJ databases">
        <authorList>
            <person name="Alioto T."/>
            <person name="Alioto T."/>
            <person name="Gomez Garrido J."/>
        </authorList>
    </citation>
    <scope>NUCLEOTIDE SEQUENCE [LARGE SCALE GENOMIC DNA]</scope>
</reference>
<proteinExistence type="predicted"/>
<evidence type="ECO:0000313" key="5">
    <source>
        <dbReference type="EMBL" id="CAA3032099.1"/>
    </source>
</evidence>
<dbReference type="Proteomes" id="UP000594638">
    <property type="component" value="Unassembled WGS sequence"/>
</dbReference>
<feature type="domain" description="Fumarate lyase N-terminal" evidence="3">
    <location>
        <begin position="4"/>
        <end position="119"/>
    </location>
</feature>
<evidence type="ECO:0000313" key="6">
    <source>
        <dbReference type="Proteomes" id="UP000594638"/>
    </source>
</evidence>
<dbReference type="InterPro" id="IPR047136">
    <property type="entry name" value="PurB_bact"/>
</dbReference>
<evidence type="ECO:0000259" key="4">
    <source>
        <dbReference type="Pfam" id="PF08328"/>
    </source>
</evidence>
<evidence type="ECO:0000256" key="1">
    <source>
        <dbReference type="ARBA" id="ARBA00004706"/>
    </source>
</evidence>
<dbReference type="InterPro" id="IPR022761">
    <property type="entry name" value="Fumarate_lyase_N"/>
</dbReference>
<name>A0A8S0VJ30_OLEEU</name>
<dbReference type="GO" id="GO:0006188">
    <property type="term" value="P:IMP biosynthetic process"/>
    <property type="evidence" value="ECO:0007669"/>
    <property type="project" value="InterPro"/>
</dbReference>
<keyword evidence="5" id="KW-0456">Lyase</keyword>
<dbReference type="PANTHER" id="PTHR43411:SF1">
    <property type="entry name" value="ADENYLOSUCCINATE LYASE"/>
    <property type="match status" value="1"/>
</dbReference>
<evidence type="ECO:0000259" key="3">
    <source>
        <dbReference type="Pfam" id="PF00206"/>
    </source>
</evidence>
<dbReference type="OrthoDB" id="406045at2759"/>
<comment type="caution">
    <text evidence="5">The sequence shown here is derived from an EMBL/GenBank/DDBJ whole genome shotgun (WGS) entry which is preliminary data.</text>
</comment>
<comment type="pathway">
    <text evidence="1">Purine metabolism; IMP biosynthesis via de novo pathway; 5-amino-1-(5-phospho-D-ribosyl)imidazole-4-carboxamide from 5-amino-1-(5-phospho-D-ribosyl)imidazole-4-carboxylate: step 2/2.</text>
</comment>
<evidence type="ECO:0000256" key="2">
    <source>
        <dbReference type="ARBA" id="ARBA00004734"/>
    </source>
</evidence>
<dbReference type="AlphaFoldDB" id="A0A8S0VJ30"/>
<organism evidence="5 6">
    <name type="scientific">Olea europaea subsp. europaea</name>
    <dbReference type="NCBI Taxonomy" id="158383"/>
    <lineage>
        <taxon>Eukaryota</taxon>
        <taxon>Viridiplantae</taxon>
        <taxon>Streptophyta</taxon>
        <taxon>Embryophyta</taxon>
        <taxon>Tracheophyta</taxon>
        <taxon>Spermatophyta</taxon>
        <taxon>Magnoliopsida</taxon>
        <taxon>eudicotyledons</taxon>
        <taxon>Gunneridae</taxon>
        <taxon>Pentapetalae</taxon>
        <taxon>asterids</taxon>
        <taxon>lamiids</taxon>
        <taxon>Lamiales</taxon>
        <taxon>Oleaceae</taxon>
        <taxon>Oleeae</taxon>
        <taxon>Olea</taxon>
    </lineage>
</organism>
<dbReference type="Pfam" id="PF00206">
    <property type="entry name" value="Lyase_1"/>
    <property type="match status" value="1"/>
</dbReference>
<comment type="pathway">
    <text evidence="2">Purine metabolism; AMP biosynthesis via de novo pathway; AMP from IMP: step 2/2.</text>
</comment>
<dbReference type="Pfam" id="PF08328">
    <property type="entry name" value="ASL_C"/>
    <property type="match status" value="1"/>
</dbReference>